<reference evidence="2" key="1">
    <citation type="submission" date="2019-03" db="EMBL/GenBank/DDBJ databases">
        <title>Complete genome sequences of Enterobacter asburiae str. MRY18-106 isolated from a patient in Japan.</title>
        <authorList>
            <person name="Sekizuka T."/>
            <person name="Matsui M."/>
            <person name="Takara T."/>
            <person name="Uechi A."/>
            <person name="Harakuni M."/>
            <person name="Kimura T."/>
            <person name="Suzuki S."/>
            <person name="Kuroda M."/>
        </authorList>
    </citation>
    <scope>NUCLEOTIDE SEQUENCE</scope>
    <source>
        <strain evidence="2">MRY18-106</strain>
        <plasmid evidence="2">pMRY18-106EAS_1</plasmid>
    </source>
</reference>
<sequence>MTIKRLSLDYPWQFTQPLPVILDAAAVQTEPLAEDMENGVPLISNAQGALQHSWTALYPGFGVRSALHVQRRCSVHEPKERKELTAPGEVNHSQPFIFLDATHDSGGSVRMETSTTDSSLIIFWEMSKLNQFSSFHGNVLPSLQTPDNLVQSAAGDG</sequence>
<gene>
    <name evidence="1" type="ORF">MRY18106EAS_P0590</name>
    <name evidence="2" type="ORF">MRY18106EAS_P1020</name>
</gene>
<proteinExistence type="predicted"/>
<dbReference type="AlphaFoldDB" id="A0A455VWL0"/>
<name>A0A455VWL0_ENTAS</name>
<dbReference type="EMBL" id="AP019534">
    <property type="protein sequence ID" value="BBI97902.1"/>
    <property type="molecule type" value="Genomic_DNA"/>
</dbReference>
<accession>A0A455VWL0</accession>
<geneLocation type="plasmid" evidence="2">
    <name>pMRY18-106EAS_1</name>
</geneLocation>
<dbReference type="EMBL" id="AP019534">
    <property type="protein sequence ID" value="BBI97863.1"/>
    <property type="molecule type" value="Genomic_DNA"/>
</dbReference>
<evidence type="ECO:0000313" key="1">
    <source>
        <dbReference type="EMBL" id="BBI97863.1"/>
    </source>
</evidence>
<organism evidence="2">
    <name type="scientific">Enterobacter asburiae</name>
    <dbReference type="NCBI Taxonomy" id="61645"/>
    <lineage>
        <taxon>Bacteria</taxon>
        <taxon>Pseudomonadati</taxon>
        <taxon>Pseudomonadota</taxon>
        <taxon>Gammaproteobacteria</taxon>
        <taxon>Enterobacterales</taxon>
        <taxon>Enterobacteriaceae</taxon>
        <taxon>Enterobacter</taxon>
        <taxon>Enterobacter cloacae complex</taxon>
    </lineage>
</organism>
<evidence type="ECO:0000313" key="2">
    <source>
        <dbReference type="EMBL" id="BBI97902.1"/>
    </source>
</evidence>
<protein>
    <submittedName>
        <fullName evidence="2">Uncharacterized protein</fullName>
    </submittedName>
</protein>
<keyword evidence="2" id="KW-0614">Plasmid</keyword>